<proteinExistence type="predicted"/>
<accession>A0A8J2PLM8</accession>
<dbReference type="AlphaFoldDB" id="A0A8J2PLM8"/>
<sequence length="43" mass="5068">LYFSTVNFLTIYNNDSVYFAAFAHRLSQNYCRLIIKDFLAINS</sequence>
<evidence type="ECO:0000313" key="2">
    <source>
        <dbReference type="Proteomes" id="UP000708208"/>
    </source>
</evidence>
<protein>
    <submittedName>
        <fullName evidence="1">Uncharacterized protein</fullName>
    </submittedName>
</protein>
<name>A0A8J2PLM8_9HEXA</name>
<keyword evidence="2" id="KW-1185">Reference proteome</keyword>
<dbReference type="EMBL" id="CAJVCH010546482">
    <property type="protein sequence ID" value="CAG7828194.1"/>
    <property type="molecule type" value="Genomic_DNA"/>
</dbReference>
<reference evidence="1" key="1">
    <citation type="submission" date="2021-06" db="EMBL/GenBank/DDBJ databases">
        <authorList>
            <person name="Hodson N. C."/>
            <person name="Mongue J. A."/>
            <person name="Jaron S. K."/>
        </authorList>
    </citation>
    <scope>NUCLEOTIDE SEQUENCE</scope>
</reference>
<evidence type="ECO:0000313" key="1">
    <source>
        <dbReference type="EMBL" id="CAG7828194.1"/>
    </source>
</evidence>
<dbReference type="Proteomes" id="UP000708208">
    <property type="component" value="Unassembled WGS sequence"/>
</dbReference>
<comment type="caution">
    <text evidence="1">The sequence shown here is derived from an EMBL/GenBank/DDBJ whole genome shotgun (WGS) entry which is preliminary data.</text>
</comment>
<feature type="non-terminal residue" evidence="1">
    <location>
        <position position="1"/>
    </location>
</feature>
<organism evidence="1 2">
    <name type="scientific">Allacma fusca</name>
    <dbReference type="NCBI Taxonomy" id="39272"/>
    <lineage>
        <taxon>Eukaryota</taxon>
        <taxon>Metazoa</taxon>
        <taxon>Ecdysozoa</taxon>
        <taxon>Arthropoda</taxon>
        <taxon>Hexapoda</taxon>
        <taxon>Collembola</taxon>
        <taxon>Symphypleona</taxon>
        <taxon>Sminthuridae</taxon>
        <taxon>Allacma</taxon>
    </lineage>
</organism>
<gene>
    <name evidence="1" type="ORF">AFUS01_LOCUS38139</name>
</gene>